<dbReference type="Proteomes" id="UP001273136">
    <property type="component" value="Unassembled WGS sequence"/>
</dbReference>
<dbReference type="EMBL" id="JAWDKA010000013">
    <property type="protein sequence ID" value="MDV0442581.1"/>
    <property type="molecule type" value="Genomic_DNA"/>
</dbReference>
<accession>A0AAE4SAN8</accession>
<evidence type="ECO:0000313" key="2">
    <source>
        <dbReference type="Proteomes" id="UP001273136"/>
    </source>
</evidence>
<gene>
    <name evidence="1" type="ORF">McpAg1_18310</name>
</gene>
<dbReference type="AlphaFoldDB" id="A0AAE4SAN8"/>
<sequence length="72" mass="8555">MNPRWMYIPQLMDRDWLLKQKISGRSAADIGRELEVSERTVRTALTYHKIAAPYARISEKNPELKERLDRIQ</sequence>
<protein>
    <submittedName>
        <fullName evidence="1">Uncharacterized protein</fullName>
    </submittedName>
</protein>
<proteinExistence type="predicted"/>
<evidence type="ECO:0000313" key="1">
    <source>
        <dbReference type="EMBL" id="MDV0442581.1"/>
    </source>
</evidence>
<comment type="caution">
    <text evidence="1">The sequence shown here is derived from an EMBL/GenBank/DDBJ whole genome shotgun (WGS) entry which is preliminary data.</text>
</comment>
<name>A0AAE4SAN8_9EURY</name>
<reference evidence="1" key="1">
    <citation type="submission" date="2023-06" db="EMBL/GenBank/DDBJ databases">
        <title>Genome sequence of Methancorpusculaceae sp. Ag1.</title>
        <authorList>
            <person name="Protasov E."/>
            <person name="Platt K."/>
            <person name="Poehlein A."/>
            <person name="Daniel R."/>
            <person name="Brune A."/>
        </authorList>
    </citation>
    <scope>NUCLEOTIDE SEQUENCE</scope>
    <source>
        <strain evidence="1">Ag1</strain>
    </source>
</reference>
<keyword evidence="2" id="KW-1185">Reference proteome</keyword>
<organism evidence="1 2">
    <name type="scientific">Methanorbis furvi</name>
    <dbReference type="NCBI Taxonomy" id="3028299"/>
    <lineage>
        <taxon>Archaea</taxon>
        <taxon>Methanobacteriati</taxon>
        <taxon>Methanobacteriota</taxon>
        <taxon>Stenosarchaea group</taxon>
        <taxon>Methanomicrobia</taxon>
        <taxon>Methanomicrobiales</taxon>
        <taxon>Methanocorpusculaceae</taxon>
        <taxon>Methanorbis</taxon>
    </lineage>
</organism>
<dbReference type="RefSeq" id="WP_338095005.1">
    <property type="nucleotide sequence ID" value="NZ_JAWDKA010000013.1"/>
</dbReference>